<gene>
    <name evidence="4" type="primary">sufS</name>
    <name evidence="4" type="ORF">SSYRP_v1c09570</name>
</gene>
<dbReference type="InterPro" id="IPR015421">
    <property type="entry name" value="PyrdxlP-dep_Trfase_major"/>
</dbReference>
<proteinExistence type="predicted"/>
<feature type="domain" description="Aminotransferase class V" evidence="3">
    <location>
        <begin position="21"/>
        <end position="394"/>
    </location>
</feature>
<reference evidence="4 5" key="1">
    <citation type="journal article" date="2013" name="Genome Biol. Evol.">
        <title>Complete genomes of two dipteran-associated spiroplasmas provided insights into the origin, dynamics, and impacts of viral invasion in spiroplasma.</title>
        <authorList>
            <person name="Ku C."/>
            <person name="Lo W.S."/>
            <person name="Chen L.L."/>
            <person name="Kuo C.H."/>
        </authorList>
    </citation>
    <scope>NUCLEOTIDE SEQUENCE [LARGE SCALE GENOMIC DNA]</scope>
    <source>
        <strain evidence="4">EA-1</strain>
    </source>
</reference>
<dbReference type="RefSeq" id="WP_016341183.1">
    <property type="nucleotide sequence ID" value="NC_021284.1"/>
</dbReference>
<name>R4UF55_9MOLU</name>
<evidence type="ECO:0000256" key="2">
    <source>
        <dbReference type="ARBA" id="ARBA00022898"/>
    </source>
</evidence>
<dbReference type="STRING" id="1276229.SSYRP_v1c09570"/>
<dbReference type="AlphaFoldDB" id="R4UF55"/>
<comment type="cofactor">
    <cofactor evidence="1">
        <name>pyridoxal 5'-phosphate</name>
        <dbReference type="ChEBI" id="CHEBI:597326"/>
    </cofactor>
</comment>
<protein>
    <submittedName>
        <fullName evidence="4">Cysteine desulfurase</fullName>
    </submittedName>
</protein>
<dbReference type="OrthoDB" id="9804366at2"/>
<evidence type="ECO:0000313" key="5">
    <source>
        <dbReference type="Proteomes" id="UP000013963"/>
    </source>
</evidence>
<dbReference type="InterPro" id="IPR015422">
    <property type="entry name" value="PyrdxlP-dep_Trfase_small"/>
</dbReference>
<dbReference type="Gene3D" id="3.40.640.10">
    <property type="entry name" value="Type I PLP-dependent aspartate aminotransferase-like (Major domain)"/>
    <property type="match status" value="1"/>
</dbReference>
<sequence>MQDFREAKTWFPFFTNHPNEIYFDNSATTLKPQNVIDAIGDYYAKYATNPHNTDSDLAYQTAVKFEEVRFKVQQFINAPQVEEIIFTAGTTAGINQIAYGLRKLIQPGDEIFLTQQEHGANILPWYRLAKECQGEIKYLPEQNYQIDITALEKVISPRTKIVTFANIPNILGYENDVPRIVKRLKTINPNIIVVVDCAQGVLHTKTDVQGWGADFIVFSAHKMFGPTGVGVLWGKTNLLEQLEPLFLGGGMNNAINPTDLTYRKKALPACLEGGTPNVSGIFGFGAALDFINKIGLDNIISYAESLKAYAVTQFEEHLKDKVIVYNKTTPTPILVFNIKEVFSQDVATHLGTIDHITVRSGDHCARLIGAVINEKNTVRISFTIYNDKNDIDELVQAIKKETAFLGRL</sequence>
<evidence type="ECO:0000256" key="1">
    <source>
        <dbReference type="ARBA" id="ARBA00001933"/>
    </source>
</evidence>
<dbReference type="KEGG" id="ssyr:SSYRP_v1c09570"/>
<evidence type="ECO:0000313" key="4">
    <source>
        <dbReference type="EMBL" id="AGM26544.1"/>
    </source>
</evidence>
<dbReference type="PANTHER" id="PTHR43586">
    <property type="entry name" value="CYSTEINE DESULFURASE"/>
    <property type="match status" value="1"/>
</dbReference>
<dbReference type="InterPro" id="IPR000192">
    <property type="entry name" value="Aminotrans_V_dom"/>
</dbReference>
<accession>R4UF55</accession>
<evidence type="ECO:0000259" key="3">
    <source>
        <dbReference type="Pfam" id="PF00266"/>
    </source>
</evidence>
<dbReference type="Proteomes" id="UP000013963">
    <property type="component" value="Chromosome"/>
</dbReference>
<dbReference type="eggNOG" id="COG0520">
    <property type="taxonomic scope" value="Bacteria"/>
</dbReference>
<keyword evidence="2" id="KW-0663">Pyridoxal phosphate</keyword>
<dbReference type="Pfam" id="PF00266">
    <property type="entry name" value="Aminotran_5"/>
    <property type="match status" value="1"/>
</dbReference>
<dbReference type="EMBL" id="CP005078">
    <property type="protein sequence ID" value="AGM26544.1"/>
    <property type="molecule type" value="Genomic_DNA"/>
</dbReference>
<dbReference type="SUPFAM" id="SSF53383">
    <property type="entry name" value="PLP-dependent transferases"/>
    <property type="match status" value="1"/>
</dbReference>
<dbReference type="PANTHER" id="PTHR43586:SF8">
    <property type="entry name" value="CYSTEINE DESULFURASE 1, CHLOROPLASTIC"/>
    <property type="match status" value="1"/>
</dbReference>
<keyword evidence="5" id="KW-1185">Reference proteome</keyword>
<dbReference type="PATRIC" id="fig|1276229.3.peg.948"/>
<dbReference type="Gene3D" id="3.90.1150.10">
    <property type="entry name" value="Aspartate Aminotransferase, domain 1"/>
    <property type="match status" value="1"/>
</dbReference>
<organism evidence="4 5">
    <name type="scientific">Spiroplasma syrphidicola EA-1</name>
    <dbReference type="NCBI Taxonomy" id="1276229"/>
    <lineage>
        <taxon>Bacteria</taxon>
        <taxon>Bacillati</taxon>
        <taxon>Mycoplasmatota</taxon>
        <taxon>Mollicutes</taxon>
        <taxon>Entomoplasmatales</taxon>
        <taxon>Spiroplasmataceae</taxon>
        <taxon>Spiroplasma</taxon>
    </lineage>
</organism>
<dbReference type="HOGENOM" id="CLU_003433_2_5_14"/>
<dbReference type="InterPro" id="IPR015424">
    <property type="entry name" value="PyrdxlP-dep_Trfase"/>
</dbReference>